<gene>
    <name evidence="1" type="ORF">SAMN05216548_11658</name>
</gene>
<dbReference type="AlphaFoldDB" id="A0A1H9NKY8"/>
<proteinExistence type="predicted"/>
<accession>A0A1H9NKY8</accession>
<dbReference type="Proteomes" id="UP000199647">
    <property type="component" value="Unassembled WGS sequence"/>
</dbReference>
<dbReference type="EMBL" id="FOFG01000016">
    <property type="protein sequence ID" value="SER36596.1"/>
    <property type="molecule type" value="Genomic_DNA"/>
</dbReference>
<evidence type="ECO:0000313" key="1">
    <source>
        <dbReference type="EMBL" id="SER36596.1"/>
    </source>
</evidence>
<evidence type="ECO:0000313" key="2">
    <source>
        <dbReference type="Proteomes" id="UP000199647"/>
    </source>
</evidence>
<organism evidence="1 2">
    <name type="scientific">Faunimonas pinastri</name>
    <dbReference type="NCBI Taxonomy" id="1855383"/>
    <lineage>
        <taxon>Bacteria</taxon>
        <taxon>Pseudomonadati</taxon>
        <taxon>Pseudomonadota</taxon>
        <taxon>Alphaproteobacteria</taxon>
        <taxon>Hyphomicrobiales</taxon>
        <taxon>Afifellaceae</taxon>
        <taxon>Faunimonas</taxon>
    </lineage>
</organism>
<sequence length="152" mass="16641">MPRLLRDLRQRVQQSSAPSRILDAELCLALSGKPGSILTHLEGRYFIDGEEGWRIAPAITESTEIVLAELAKSLPGWSWQSYMPDAQGCRVWIASARERRSSQGNGRTEPLAILSALLSALIENVETEFGYSFATQANPLPSSKPSSPKSSL</sequence>
<name>A0A1H9NKY8_9HYPH</name>
<reference evidence="1 2" key="1">
    <citation type="submission" date="2016-10" db="EMBL/GenBank/DDBJ databases">
        <authorList>
            <person name="de Groot N.N."/>
        </authorList>
    </citation>
    <scope>NUCLEOTIDE SEQUENCE [LARGE SCALE GENOMIC DNA]</scope>
    <source>
        <strain evidence="1 2">A52C2</strain>
    </source>
</reference>
<protein>
    <submittedName>
        <fullName evidence="1">Uncharacterized protein</fullName>
    </submittedName>
</protein>
<keyword evidence="2" id="KW-1185">Reference proteome</keyword>